<reference evidence="2" key="2">
    <citation type="submission" date="2020-09" db="EMBL/GenBank/DDBJ databases">
        <authorList>
            <person name="Sun Q."/>
            <person name="Zhou Y."/>
        </authorList>
    </citation>
    <scope>NUCLEOTIDE SEQUENCE</scope>
    <source>
        <strain evidence="2">CGMCC 1.15478</strain>
    </source>
</reference>
<dbReference type="Pfam" id="PF09722">
    <property type="entry name" value="Xre_MbcA_ParS_C"/>
    <property type="match status" value="1"/>
</dbReference>
<evidence type="ECO:0000259" key="1">
    <source>
        <dbReference type="Pfam" id="PF09722"/>
    </source>
</evidence>
<evidence type="ECO:0000313" key="3">
    <source>
        <dbReference type="Proteomes" id="UP000641514"/>
    </source>
</evidence>
<proteinExistence type="predicted"/>
<dbReference type="InterPro" id="IPR024467">
    <property type="entry name" value="Xre/MbcA/ParS-like_toxin-bd"/>
</dbReference>
<dbReference type="AlphaFoldDB" id="A0A916UK39"/>
<keyword evidence="3" id="KW-1185">Reference proteome</keyword>
<feature type="domain" description="Antitoxin Xre/MbcA/ParS-like toxin-binding" evidence="1">
    <location>
        <begin position="58"/>
        <end position="102"/>
    </location>
</feature>
<accession>A0A916UK39</accession>
<comment type="caution">
    <text evidence="2">The sequence shown here is derived from an EMBL/GenBank/DDBJ whole genome shotgun (WGS) entry which is preliminary data.</text>
</comment>
<organism evidence="2 3">
    <name type="scientific">Hoyosella rhizosphaerae</name>
    <dbReference type="NCBI Taxonomy" id="1755582"/>
    <lineage>
        <taxon>Bacteria</taxon>
        <taxon>Bacillati</taxon>
        <taxon>Actinomycetota</taxon>
        <taxon>Actinomycetes</taxon>
        <taxon>Mycobacteriales</taxon>
        <taxon>Hoyosellaceae</taxon>
        <taxon>Hoyosella</taxon>
    </lineage>
</organism>
<evidence type="ECO:0000313" key="2">
    <source>
        <dbReference type="EMBL" id="GGC76065.1"/>
    </source>
</evidence>
<name>A0A916UK39_9ACTN</name>
<reference evidence="2" key="1">
    <citation type="journal article" date="2014" name="Int. J. Syst. Evol. Microbiol.">
        <title>Complete genome sequence of Corynebacterium casei LMG S-19264T (=DSM 44701T), isolated from a smear-ripened cheese.</title>
        <authorList>
            <consortium name="US DOE Joint Genome Institute (JGI-PGF)"/>
            <person name="Walter F."/>
            <person name="Albersmeier A."/>
            <person name="Kalinowski J."/>
            <person name="Ruckert C."/>
        </authorList>
    </citation>
    <scope>NUCLEOTIDE SEQUENCE</scope>
    <source>
        <strain evidence="2">CGMCC 1.15478</strain>
    </source>
</reference>
<sequence>MFAADRAQYLVDVFGTRGLAAVIGVSASQPSRWVRGEEVPGPQSLSLLIDLEHVLAKARLIWGGSAAVAWMEGSNSYLNGARPLEVVRTDGVGKVLTALDAEMWGGAA</sequence>
<gene>
    <name evidence="2" type="ORF">GCM10011410_31650</name>
</gene>
<dbReference type="EMBL" id="BMJH01000004">
    <property type="protein sequence ID" value="GGC76065.1"/>
    <property type="molecule type" value="Genomic_DNA"/>
</dbReference>
<protein>
    <recommendedName>
        <fullName evidence="1">Antitoxin Xre/MbcA/ParS-like toxin-binding domain-containing protein</fullName>
    </recommendedName>
</protein>
<dbReference type="Proteomes" id="UP000641514">
    <property type="component" value="Unassembled WGS sequence"/>
</dbReference>